<gene>
    <name evidence="5" type="primary">nuoN</name>
    <name evidence="8" type="ORF">QUW60_13245</name>
</gene>
<keyword evidence="9" id="KW-1185">Reference proteome</keyword>
<dbReference type="HAMAP" id="MF_00445">
    <property type="entry name" value="NDH1_NuoN_1"/>
    <property type="match status" value="1"/>
</dbReference>
<dbReference type="EC" id="7.1.1.-" evidence="5"/>
<keyword evidence="5" id="KW-1003">Cell membrane</keyword>
<evidence type="ECO:0000256" key="4">
    <source>
        <dbReference type="ARBA" id="ARBA00023136"/>
    </source>
</evidence>
<dbReference type="Pfam" id="PF00361">
    <property type="entry name" value="Proton_antipo_M"/>
    <property type="match status" value="1"/>
</dbReference>
<evidence type="ECO:0000256" key="1">
    <source>
        <dbReference type="ARBA" id="ARBA00004127"/>
    </source>
</evidence>
<evidence type="ECO:0000256" key="3">
    <source>
        <dbReference type="ARBA" id="ARBA00022989"/>
    </source>
</evidence>
<feature type="transmembrane region" description="Helical" evidence="5">
    <location>
        <begin position="232"/>
        <end position="257"/>
    </location>
</feature>
<evidence type="ECO:0000256" key="6">
    <source>
        <dbReference type="RuleBase" id="RU000320"/>
    </source>
</evidence>
<feature type="transmembrane region" description="Helical" evidence="5">
    <location>
        <begin position="437"/>
        <end position="460"/>
    </location>
</feature>
<keyword evidence="5" id="KW-0520">NAD</keyword>
<dbReference type="NCBIfam" id="TIGR01770">
    <property type="entry name" value="NDH_I_N"/>
    <property type="match status" value="1"/>
</dbReference>
<keyword evidence="2 5" id="KW-0812">Transmembrane</keyword>
<keyword evidence="5" id="KW-0813">Transport</keyword>
<feature type="transmembrane region" description="Helical" evidence="5">
    <location>
        <begin position="37"/>
        <end position="56"/>
    </location>
</feature>
<comment type="caution">
    <text evidence="8">The sequence shown here is derived from an EMBL/GenBank/DDBJ whole genome shotgun (WGS) entry which is preliminary data.</text>
</comment>
<feature type="transmembrane region" description="Helical" evidence="5">
    <location>
        <begin position="315"/>
        <end position="339"/>
    </location>
</feature>
<keyword evidence="4 5" id="KW-0472">Membrane</keyword>
<dbReference type="Proteomes" id="UP001169458">
    <property type="component" value="Unassembled WGS sequence"/>
</dbReference>
<keyword evidence="5" id="KW-0874">Quinone</keyword>
<protein>
    <recommendedName>
        <fullName evidence="5">NADH-quinone oxidoreductase subunit N</fullName>
        <ecNumber evidence="5">7.1.1.-</ecNumber>
    </recommendedName>
    <alternativeName>
        <fullName evidence="5">NADH dehydrogenase I subunit N</fullName>
    </alternativeName>
    <alternativeName>
        <fullName evidence="5">NDH-1 subunit N</fullName>
    </alternativeName>
</protein>
<evidence type="ECO:0000313" key="9">
    <source>
        <dbReference type="Proteomes" id="UP001169458"/>
    </source>
</evidence>
<dbReference type="InterPro" id="IPR001750">
    <property type="entry name" value="ND/Mrp_TM"/>
</dbReference>
<feature type="transmembrane region" description="Helical" evidence="5">
    <location>
        <begin position="360"/>
        <end position="382"/>
    </location>
</feature>
<comment type="catalytic activity">
    <reaction evidence="5">
        <text>a quinone + NADH + 5 H(+)(in) = a quinol + NAD(+) + 4 H(+)(out)</text>
        <dbReference type="Rhea" id="RHEA:57888"/>
        <dbReference type="ChEBI" id="CHEBI:15378"/>
        <dbReference type="ChEBI" id="CHEBI:24646"/>
        <dbReference type="ChEBI" id="CHEBI:57540"/>
        <dbReference type="ChEBI" id="CHEBI:57945"/>
        <dbReference type="ChEBI" id="CHEBI:132124"/>
    </reaction>
</comment>
<comment type="function">
    <text evidence="5">NDH-1 shuttles electrons from NADH, via FMN and iron-sulfur (Fe-S) centers, to quinones in the respiratory chain. The immediate electron acceptor for the enzyme in this species is believed to be a menaquinone. Couples the redox reaction to proton translocation (for every two electrons transferred, four hydrogen ions are translocated across the cytoplasmic membrane), and thus conserves the redox energy in a proton gradient.</text>
</comment>
<comment type="subcellular location">
    <subcellularLocation>
        <location evidence="5">Cell membrane</location>
        <topology evidence="5">Multi-pass membrane protein</topology>
    </subcellularLocation>
    <subcellularLocation>
        <location evidence="1">Endomembrane system</location>
        <topology evidence="1">Multi-pass membrane protein</topology>
    </subcellularLocation>
    <subcellularLocation>
        <location evidence="6">Membrane</location>
        <topology evidence="6">Multi-pass membrane protein</topology>
    </subcellularLocation>
</comment>
<dbReference type="EMBL" id="JAUDEN010000031">
    <property type="protein sequence ID" value="MDM8326180.1"/>
    <property type="molecule type" value="Genomic_DNA"/>
</dbReference>
<feature type="transmembrane region" description="Helical" evidence="5">
    <location>
        <begin position="196"/>
        <end position="220"/>
    </location>
</feature>
<organism evidence="8 9">
    <name type="scientific">Bacteroides gallinaceum</name>
    <dbReference type="NCBI Taxonomy" id="1462571"/>
    <lineage>
        <taxon>Bacteria</taxon>
        <taxon>Pseudomonadati</taxon>
        <taxon>Bacteroidota</taxon>
        <taxon>Bacteroidia</taxon>
        <taxon>Bacteroidales</taxon>
        <taxon>Bacteroidaceae</taxon>
        <taxon>Bacteroides</taxon>
    </lineage>
</organism>
<comment type="similarity">
    <text evidence="5">Belongs to the complex I subunit 2 family.</text>
</comment>
<feature type="transmembrane region" description="Helical" evidence="5">
    <location>
        <begin position="263"/>
        <end position="284"/>
    </location>
</feature>
<name>A0ABT7VIP4_9BACE</name>
<proteinExistence type="inferred from homology"/>
<feature type="transmembrane region" description="Helical" evidence="5">
    <location>
        <begin position="68"/>
        <end position="88"/>
    </location>
</feature>
<sequence>MNGFLSMQAELGMVAAIIIMLLADLILKRPNHKPLQALAVVLTLALTVLCLTEPAGEAFGGMYANTSIASAVKAILTAGTLLVFTLAGRWLEREDTSHKAGEFYTLTLSTLFGMYLMVSSGSFLTFYIGLETASIPMACLVALDKWRHHSAEAGAKFVLSSMFSSALMLYGVSMIYGTSGTAYFTDAAAMLTGTPLQIAAMVFFFAGLGFKISLVPFHAWTPDTYQGAPTPVTGYLSVVSKGAAAFALTAIMMKVFAQMVENWSLMLGIVIVVTITVANLFAVLQKDMKRFMAYSSISQAGYLVLGTLADSGQGIASLVYYLAVYVVANLAIFGIIGIVEQQTGRTDRDAYNGFYRTNPHLTFIMTLALFSLGGIPPFAGFFSKFFVFASAFHAGHWLVVFLALVNTIISLYYYLLVVKAMFITPTESPAPAFRSPALARTGLIICLAGILVLGICSGVYDWLTGLSMQ</sequence>
<evidence type="ECO:0000256" key="2">
    <source>
        <dbReference type="ARBA" id="ARBA00022692"/>
    </source>
</evidence>
<feature type="transmembrane region" description="Helical" evidence="5">
    <location>
        <begin position="155"/>
        <end position="176"/>
    </location>
</feature>
<dbReference type="InterPro" id="IPR010096">
    <property type="entry name" value="NADH-Q_OxRdtase_suN/2"/>
</dbReference>
<keyword evidence="5" id="KW-1278">Translocase</keyword>
<evidence type="ECO:0000259" key="7">
    <source>
        <dbReference type="Pfam" id="PF00361"/>
    </source>
</evidence>
<comment type="subunit">
    <text evidence="5">NDH-1 is composed of 14 different subunits. Subunits NuoA, H, J, K, L, M, N constitute the membrane sector of the complex.</text>
</comment>
<feature type="domain" description="NADH:quinone oxidoreductase/Mrp antiporter transmembrane" evidence="7">
    <location>
        <begin position="120"/>
        <end position="410"/>
    </location>
</feature>
<reference evidence="8 9" key="1">
    <citation type="submission" date="2023-06" db="EMBL/GenBank/DDBJ databases">
        <authorList>
            <person name="Zeman M."/>
            <person name="Kubasova T."/>
            <person name="Jahodarova E."/>
            <person name="Nykrynova M."/>
            <person name="Rychlik I."/>
        </authorList>
    </citation>
    <scope>NUCLEOTIDE SEQUENCE [LARGE SCALE GENOMIC DNA]</scope>
    <source>
        <strain evidence="8 9">109_WCHN</strain>
    </source>
</reference>
<dbReference type="PANTHER" id="PTHR22773">
    <property type="entry name" value="NADH DEHYDROGENASE"/>
    <property type="match status" value="1"/>
</dbReference>
<keyword evidence="3 5" id="KW-1133">Transmembrane helix</keyword>
<feature type="transmembrane region" description="Helical" evidence="5">
    <location>
        <begin position="6"/>
        <end position="25"/>
    </location>
</feature>
<evidence type="ECO:0000313" key="8">
    <source>
        <dbReference type="EMBL" id="MDM8326180.1"/>
    </source>
</evidence>
<dbReference type="RefSeq" id="WP_258339048.1">
    <property type="nucleotide sequence ID" value="NZ_JAUDEN010000031.1"/>
</dbReference>
<reference evidence="9" key="2">
    <citation type="submission" date="2023-07" db="EMBL/GenBank/DDBJ databases">
        <title>Identification and characterization of horizontal gene transfer across gut microbiota members of farm animals based on homology search.</title>
        <authorList>
            <person name="Schwarzerova J."/>
            <person name="Nykrynova M."/>
            <person name="Jureckova K."/>
            <person name="Cejkova D."/>
            <person name="Rychlik I."/>
        </authorList>
    </citation>
    <scope>NUCLEOTIDE SEQUENCE [LARGE SCALE GENOMIC DNA]</scope>
    <source>
        <strain evidence="9">109_WCHN</strain>
    </source>
</reference>
<evidence type="ECO:0000256" key="5">
    <source>
        <dbReference type="HAMAP-Rule" id="MF_00445"/>
    </source>
</evidence>
<accession>A0ABT7VIP4</accession>
<feature type="transmembrane region" description="Helical" evidence="5">
    <location>
        <begin position="394"/>
        <end position="416"/>
    </location>
</feature>